<reference evidence="9" key="1">
    <citation type="journal article" date="2012" name="PLoS Genet.">
        <title>The genomes of the fungal plant pathogens Cladosporium fulvum and Dothistroma septosporum reveal adaptation to different hosts and lifestyles but also signatures of common ancestry.</title>
        <authorList>
            <person name="de Wit P.J.G.M."/>
            <person name="van der Burgt A."/>
            <person name="Oekmen B."/>
            <person name="Stergiopoulos I."/>
            <person name="Abd-Elsalam K.A."/>
            <person name="Aerts A.L."/>
            <person name="Bahkali A.H."/>
            <person name="Beenen H.G."/>
            <person name="Chettri P."/>
            <person name="Cox M.P."/>
            <person name="Datema E."/>
            <person name="de Vries R.P."/>
            <person name="Dhillon B."/>
            <person name="Ganley A.R."/>
            <person name="Griffiths S.A."/>
            <person name="Guo Y."/>
            <person name="Hamelin R.C."/>
            <person name="Henrissat B."/>
            <person name="Kabir M.S."/>
            <person name="Jashni M.K."/>
            <person name="Kema G."/>
            <person name="Klaubauf S."/>
            <person name="Lapidus A."/>
            <person name="Levasseur A."/>
            <person name="Lindquist E."/>
            <person name="Mehrabi R."/>
            <person name="Ohm R.A."/>
            <person name="Owen T.J."/>
            <person name="Salamov A."/>
            <person name="Schwelm A."/>
            <person name="Schijlen E."/>
            <person name="Sun H."/>
            <person name="van den Burg H.A."/>
            <person name="van Ham R.C.H.J."/>
            <person name="Zhang S."/>
            <person name="Goodwin S.B."/>
            <person name="Grigoriev I.V."/>
            <person name="Collemare J."/>
            <person name="Bradshaw R.E."/>
        </authorList>
    </citation>
    <scope>NUCLEOTIDE SEQUENCE [LARGE SCALE GENOMIC DNA]</scope>
    <source>
        <strain evidence="9">NZE10 / CBS 128990</strain>
    </source>
</reference>
<sequence>MPGRKSNVSTTSHGPEEVADTTPARQPKEKDGLSVEVWRRGIGLSTVTNIQQDLSLPKSMIQRIAKGNLPANTQIHKDALLALHKSATVFVSYIAANSNDNAQASGKKTISPHDVMAALKDAELEHFLPVVEAQLKKYNEIQCDKRNTYRRKVKEEKAKDAPKDGEGDEEGVEGNTTENGDVLASANGAANGRADTEDGERPMKKLKGDGGAAFAPGADDADDEDIADDPDADVNDDEEAADDDVEDDDDDEDQTMEDALEEQEPEVEEDERGELRDEALDEPDSD</sequence>
<keyword evidence="2" id="KW-0235">DNA replication</keyword>
<dbReference type="AlphaFoldDB" id="N1Q330"/>
<evidence type="ECO:0000256" key="1">
    <source>
        <dbReference type="ARBA" id="ARBA00004123"/>
    </source>
</evidence>
<dbReference type="GO" id="GO:0008622">
    <property type="term" value="C:epsilon DNA polymerase complex"/>
    <property type="evidence" value="ECO:0007669"/>
    <property type="project" value="TreeGrafter"/>
</dbReference>
<gene>
    <name evidence="8" type="ORF">DOTSEDRAFT_119071</name>
</gene>
<dbReference type="Gene3D" id="1.10.20.10">
    <property type="entry name" value="Histone, subunit A"/>
    <property type="match status" value="1"/>
</dbReference>
<dbReference type="SUPFAM" id="SSF47113">
    <property type="entry name" value="Histone-fold"/>
    <property type="match status" value="1"/>
</dbReference>
<dbReference type="GO" id="GO:0006272">
    <property type="term" value="P:leading strand elongation"/>
    <property type="evidence" value="ECO:0007669"/>
    <property type="project" value="TreeGrafter"/>
</dbReference>
<dbReference type="InterPro" id="IPR009072">
    <property type="entry name" value="Histone-fold"/>
</dbReference>
<comment type="subcellular location">
    <subcellularLocation>
        <location evidence="1">Nucleus</location>
    </subcellularLocation>
</comment>
<feature type="compositionally biased region" description="Basic and acidic residues" evidence="6">
    <location>
        <begin position="194"/>
        <end position="208"/>
    </location>
</feature>
<name>N1Q330_DOTSN</name>
<dbReference type="InterPro" id="IPR003958">
    <property type="entry name" value="CBFA_NFYB_domain"/>
</dbReference>
<organism evidence="8 9">
    <name type="scientific">Dothistroma septosporum (strain NZE10 / CBS 128990)</name>
    <name type="common">Red band needle blight fungus</name>
    <name type="synonym">Mycosphaerella pini</name>
    <dbReference type="NCBI Taxonomy" id="675120"/>
    <lineage>
        <taxon>Eukaryota</taxon>
        <taxon>Fungi</taxon>
        <taxon>Dikarya</taxon>
        <taxon>Ascomycota</taxon>
        <taxon>Pezizomycotina</taxon>
        <taxon>Dothideomycetes</taxon>
        <taxon>Dothideomycetidae</taxon>
        <taxon>Mycosphaerellales</taxon>
        <taxon>Mycosphaerellaceae</taxon>
        <taxon>Dothistroma</taxon>
    </lineage>
</organism>
<dbReference type="EMBL" id="KB446535">
    <property type="protein sequence ID" value="EME50092.1"/>
    <property type="molecule type" value="Genomic_DNA"/>
</dbReference>
<feature type="region of interest" description="Disordered" evidence="6">
    <location>
        <begin position="1"/>
        <end position="32"/>
    </location>
</feature>
<evidence type="ECO:0000313" key="9">
    <source>
        <dbReference type="Proteomes" id="UP000016933"/>
    </source>
</evidence>
<evidence type="ECO:0000313" key="8">
    <source>
        <dbReference type="EMBL" id="EME50092.1"/>
    </source>
</evidence>
<reference evidence="8 9" key="2">
    <citation type="journal article" date="2012" name="PLoS Pathog.">
        <title>Diverse lifestyles and strategies of plant pathogenesis encoded in the genomes of eighteen Dothideomycetes fungi.</title>
        <authorList>
            <person name="Ohm R.A."/>
            <person name="Feau N."/>
            <person name="Henrissat B."/>
            <person name="Schoch C.L."/>
            <person name="Horwitz B.A."/>
            <person name="Barry K.W."/>
            <person name="Condon B.J."/>
            <person name="Copeland A.C."/>
            <person name="Dhillon B."/>
            <person name="Glaser F."/>
            <person name="Hesse C.N."/>
            <person name="Kosti I."/>
            <person name="LaButti K."/>
            <person name="Lindquist E.A."/>
            <person name="Lucas S."/>
            <person name="Salamov A.A."/>
            <person name="Bradshaw R.E."/>
            <person name="Ciuffetti L."/>
            <person name="Hamelin R.C."/>
            <person name="Kema G.H.J."/>
            <person name="Lawrence C."/>
            <person name="Scott J.A."/>
            <person name="Spatafora J.W."/>
            <person name="Turgeon B.G."/>
            <person name="de Wit P.J.G.M."/>
            <person name="Zhong S."/>
            <person name="Goodwin S.B."/>
            <person name="Grigoriev I.V."/>
        </authorList>
    </citation>
    <scope>NUCLEOTIDE SEQUENCE [LARGE SCALE GENOMIC DNA]</scope>
    <source>
        <strain evidence="9">NZE10 / CBS 128990</strain>
    </source>
</reference>
<evidence type="ECO:0000259" key="7">
    <source>
        <dbReference type="Pfam" id="PF00808"/>
    </source>
</evidence>
<dbReference type="PANTHER" id="PTHR46172:SF1">
    <property type="entry name" value="DNA POLYMERASE EPSILON SUBUNIT 3"/>
    <property type="match status" value="1"/>
</dbReference>
<dbReference type="STRING" id="675120.N1Q330"/>
<keyword evidence="9" id="KW-1185">Reference proteome</keyword>
<dbReference type="HOGENOM" id="CLU_043417_1_1_1"/>
<proteinExistence type="predicted"/>
<dbReference type="OMA" id="NTYRRKV"/>
<evidence type="ECO:0000256" key="5">
    <source>
        <dbReference type="ARBA" id="ARBA00042096"/>
    </source>
</evidence>
<dbReference type="GO" id="GO:0031507">
    <property type="term" value="P:heterochromatin formation"/>
    <property type="evidence" value="ECO:0007669"/>
    <property type="project" value="TreeGrafter"/>
</dbReference>
<dbReference type="Proteomes" id="UP000016933">
    <property type="component" value="Unassembled WGS sequence"/>
</dbReference>
<dbReference type="GO" id="GO:0008623">
    <property type="term" value="C:CHRAC"/>
    <property type="evidence" value="ECO:0007669"/>
    <property type="project" value="TreeGrafter"/>
</dbReference>
<feature type="domain" description="Transcription factor CBF/NF-Y/archaeal histone" evidence="7">
    <location>
        <begin position="55"/>
        <end position="119"/>
    </location>
</feature>
<feature type="compositionally biased region" description="Basic and acidic residues" evidence="6">
    <location>
        <begin position="153"/>
        <end position="165"/>
    </location>
</feature>
<keyword evidence="3" id="KW-0539">Nucleus</keyword>
<feature type="compositionally biased region" description="Acidic residues" evidence="6">
    <location>
        <begin position="219"/>
        <end position="272"/>
    </location>
</feature>
<dbReference type="GO" id="GO:0006974">
    <property type="term" value="P:DNA damage response"/>
    <property type="evidence" value="ECO:0007669"/>
    <property type="project" value="TreeGrafter"/>
</dbReference>
<dbReference type="GO" id="GO:0046982">
    <property type="term" value="F:protein heterodimerization activity"/>
    <property type="evidence" value="ECO:0007669"/>
    <property type="project" value="InterPro"/>
</dbReference>
<accession>N1Q330</accession>
<protein>
    <recommendedName>
        <fullName evidence="4">DNA polymerase epsilon subunit D</fullName>
    </recommendedName>
    <alternativeName>
        <fullName evidence="5">DNA polymerase II subunit D</fullName>
    </alternativeName>
</protein>
<evidence type="ECO:0000256" key="4">
    <source>
        <dbReference type="ARBA" id="ARBA00039775"/>
    </source>
</evidence>
<dbReference type="OrthoDB" id="1707486at2759"/>
<evidence type="ECO:0000256" key="6">
    <source>
        <dbReference type="SAM" id="MobiDB-lite"/>
    </source>
</evidence>
<dbReference type="Pfam" id="PF00808">
    <property type="entry name" value="CBFD_NFYB_HMF"/>
    <property type="match status" value="1"/>
</dbReference>
<dbReference type="eggNOG" id="KOG0870">
    <property type="taxonomic scope" value="Eukaryota"/>
</dbReference>
<dbReference type="GO" id="GO:0031490">
    <property type="term" value="F:chromatin DNA binding"/>
    <property type="evidence" value="ECO:0007669"/>
    <property type="project" value="TreeGrafter"/>
</dbReference>
<evidence type="ECO:0000256" key="3">
    <source>
        <dbReference type="ARBA" id="ARBA00023242"/>
    </source>
</evidence>
<evidence type="ECO:0000256" key="2">
    <source>
        <dbReference type="ARBA" id="ARBA00022705"/>
    </source>
</evidence>
<dbReference type="CDD" id="cd22928">
    <property type="entry name" value="HFD_POLE3_DPB4"/>
    <property type="match status" value="1"/>
</dbReference>
<dbReference type="PANTHER" id="PTHR46172">
    <property type="entry name" value="DNA POLYMERASE EPSILON SUBUNIT 3"/>
    <property type="match status" value="1"/>
</dbReference>
<feature type="compositionally biased region" description="Polar residues" evidence="6">
    <location>
        <begin position="1"/>
        <end position="13"/>
    </location>
</feature>
<dbReference type="InterPro" id="IPR051377">
    <property type="entry name" value="DNA_Pol-Epsilon_Subunit"/>
</dbReference>
<feature type="region of interest" description="Disordered" evidence="6">
    <location>
        <begin position="153"/>
        <end position="286"/>
    </location>
</feature>